<evidence type="ECO:0000256" key="1">
    <source>
        <dbReference type="ARBA" id="ARBA00004651"/>
    </source>
</evidence>
<dbReference type="PANTHER" id="PTHR19241">
    <property type="entry name" value="ATP-BINDING CASSETTE TRANSPORTER"/>
    <property type="match status" value="1"/>
</dbReference>
<evidence type="ECO:0000256" key="10">
    <source>
        <dbReference type="ARBA" id="ARBA00023180"/>
    </source>
</evidence>
<dbReference type="CDD" id="cd03233">
    <property type="entry name" value="ABCG_PDR_domain1"/>
    <property type="match status" value="1"/>
</dbReference>
<dbReference type="Proteomes" id="UP000754883">
    <property type="component" value="Unassembled WGS sequence"/>
</dbReference>
<dbReference type="Gene3D" id="3.40.50.300">
    <property type="entry name" value="P-loop containing nucleotide triphosphate hydrolases"/>
    <property type="match status" value="2"/>
</dbReference>
<proteinExistence type="inferred from homology"/>
<keyword evidence="3" id="KW-0813">Transport</keyword>
<evidence type="ECO:0000256" key="6">
    <source>
        <dbReference type="ARBA" id="ARBA00022741"/>
    </source>
</evidence>
<evidence type="ECO:0000259" key="13">
    <source>
        <dbReference type="PROSITE" id="PS50893"/>
    </source>
</evidence>
<feature type="domain" description="ABC transporter" evidence="13">
    <location>
        <begin position="85"/>
        <end position="340"/>
    </location>
</feature>
<dbReference type="Pfam" id="PF01061">
    <property type="entry name" value="ABC2_membrane"/>
    <property type="match status" value="2"/>
</dbReference>
<dbReference type="GO" id="GO:0140359">
    <property type="term" value="F:ABC-type transporter activity"/>
    <property type="evidence" value="ECO:0007669"/>
    <property type="project" value="InterPro"/>
</dbReference>
<keyword evidence="5 12" id="KW-0812">Transmembrane</keyword>
<keyword evidence="8 12" id="KW-1133">Transmembrane helix</keyword>
<feature type="compositionally biased region" description="Polar residues" evidence="11">
    <location>
        <begin position="722"/>
        <end position="743"/>
    </location>
</feature>
<dbReference type="InterPro" id="IPR043926">
    <property type="entry name" value="ABCG_dom"/>
</dbReference>
<dbReference type="SUPFAM" id="SSF52540">
    <property type="entry name" value="P-loop containing nucleoside triphosphate hydrolases"/>
    <property type="match status" value="2"/>
</dbReference>
<protein>
    <recommendedName>
        <fullName evidence="13">ABC transporter domain-containing protein</fullName>
    </recommendedName>
</protein>
<dbReference type="Pfam" id="PF19055">
    <property type="entry name" value="ABC2_membrane_7"/>
    <property type="match status" value="1"/>
</dbReference>
<dbReference type="Pfam" id="PF06422">
    <property type="entry name" value="PDR_CDR"/>
    <property type="match status" value="1"/>
</dbReference>
<feature type="transmembrane region" description="Helical" evidence="12">
    <location>
        <begin position="1202"/>
        <end position="1224"/>
    </location>
</feature>
<reference evidence="14 15" key="2">
    <citation type="submission" date="2021-10" db="EMBL/GenBank/DDBJ databases">
        <authorList>
            <person name="Piombo E."/>
        </authorList>
    </citation>
    <scope>NUCLEOTIDE SEQUENCE [LARGE SCALE GENOMIC DNA]</scope>
</reference>
<dbReference type="InterPro" id="IPR003593">
    <property type="entry name" value="AAA+_ATPase"/>
</dbReference>
<gene>
    <name evidence="14" type="ORF">CBYS24578_00008293</name>
</gene>
<feature type="transmembrane region" description="Helical" evidence="12">
    <location>
        <begin position="1092"/>
        <end position="1109"/>
    </location>
</feature>
<evidence type="ECO:0000256" key="3">
    <source>
        <dbReference type="ARBA" id="ARBA00022448"/>
    </source>
</evidence>
<evidence type="ECO:0000256" key="9">
    <source>
        <dbReference type="ARBA" id="ARBA00023136"/>
    </source>
</evidence>
<feature type="transmembrane region" description="Helical" evidence="12">
    <location>
        <begin position="560"/>
        <end position="580"/>
    </location>
</feature>
<evidence type="ECO:0000256" key="11">
    <source>
        <dbReference type="SAM" id="MobiDB-lite"/>
    </source>
</evidence>
<dbReference type="CDD" id="cd03232">
    <property type="entry name" value="ABCG_PDR_domain2"/>
    <property type="match status" value="1"/>
</dbReference>
<evidence type="ECO:0000256" key="4">
    <source>
        <dbReference type="ARBA" id="ARBA00022475"/>
    </source>
</evidence>
<name>A0A9N9U673_9HYPO</name>
<accession>A0A9N9U673</accession>
<comment type="similarity">
    <text evidence="2">Belongs to the ABC transporter superfamily. ABCG family. PDR (TC 3.A.1.205) subfamily.</text>
</comment>
<reference evidence="15" key="1">
    <citation type="submission" date="2019-06" db="EMBL/GenBank/DDBJ databases">
        <authorList>
            <person name="Broberg M."/>
        </authorList>
    </citation>
    <scope>NUCLEOTIDE SEQUENCE [LARGE SCALE GENOMIC DNA]</scope>
</reference>
<feature type="compositionally biased region" description="Basic residues" evidence="11">
    <location>
        <begin position="1"/>
        <end position="10"/>
    </location>
</feature>
<dbReference type="OrthoDB" id="245989at2759"/>
<dbReference type="GO" id="GO:0005886">
    <property type="term" value="C:plasma membrane"/>
    <property type="evidence" value="ECO:0007669"/>
    <property type="project" value="UniProtKB-SubCell"/>
</dbReference>
<comment type="caution">
    <text evidence="14">The sequence shown here is derived from an EMBL/GenBank/DDBJ whole genome shotgun (WGS) entry which is preliminary data.</text>
</comment>
<feature type="domain" description="ABC transporter" evidence="13">
    <location>
        <begin position="755"/>
        <end position="998"/>
    </location>
</feature>
<dbReference type="PROSITE" id="PS00211">
    <property type="entry name" value="ABC_TRANSPORTER_1"/>
    <property type="match status" value="1"/>
</dbReference>
<dbReference type="GO" id="GO:0016887">
    <property type="term" value="F:ATP hydrolysis activity"/>
    <property type="evidence" value="ECO:0007669"/>
    <property type="project" value="InterPro"/>
</dbReference>
<dbReference type="InterPro" id="IPR013525">
    <property type="entry name" value="ABC2_TM"/>
</dbReference>
<dbReference type="InterPro" id="IPR003439">
    <property type="entry name" value="ABC_transporter-like_ATP-bd"/>
</dbReference>
<feature type="transmembrane region" description="Helical" evidence="12">
    <location>
        <begin position="671"/>
        <end position="690"/>
    </location>
</feature>
<evidence type="ECO:0000256" key="2">
    <source>
        <dbReference type="ARBA" id="ARBA00006012"/>
    </source>
</evidence>
<keyword evidence="7" id="KW-0067">ATP-binding</keyword>
<sequence length="1386" mass="154302">MDLGMRRTRSRTLSLDPTTNLTRDITHGSGHADQNYEDWGVRSTVENYVGRDQKSGYPKRELGVTWQGLTVQVASSDTAVHENIVSQFDVFKRITEYRKKPPLRAILDNSHGCVKPGEMLLVLGRPGSGCTTLLRQLSNQRHGYTDVSGSVYYGSLSVQDAGKYRGQIIMNTEDELFFPTLTVEQTMDFATRLKVPFRLPEGISTQEEIRLETREFLLRCLGIERTRNTKVGSEYVRGISGGERKRVSIIETLATKGSVFCWDNSTRGLDASSALEYIKVLRAIGDITGIASIVTLYQAGNGIYGLFDKVLVLDGGKQIFYGPRREAAPFMEALGFICQDGANIADFLTSVTAPAERKTQANKSFPTSAEEIRKQYEASPIYESMVTEYDYPQTTEALEKTHLFVETVKLEKDGSLGRSNPMTVSFTAQLMACIRRQYQILWGDKVTVVIRQAVNLIQAFISGSLFYNAPDDSSGVFLKTGACFLALLFNILMSMSEVTSSFSGRPILIKHKSFAFFHPAAFCLAQIAVDIPILLGQISAFSCMTAIFRAIGASFQTFDAASKVSGLTLLVAAMYAGYMIPKTDMHPWFEWLFWINPIGYGLEALLANEFHGRTIRCVNNNLIPNGPGFQEEHQSCAGIGGAWPGQTFVKGDDYLASLTYSHGHIWRNVGILWAFWGLFCVLTIVATMYWKSPSDGRPSLVTPRELVSRASVPHRVDEEAQTSEAPTLPSNTPSTSEKYEADNSQTGLIRNTSIFTWKNLTYTVKTPSGDRVLLDNVQGWVQPGVLTALMGSSGAGKTTLLDVLAQRKTEGTIRGSITVDGCPLPISFQRCAGYCEQLDVHEPYATVREALEFSALLRQDRKIPYKEKLRYVDVIIDLLELHDIADRLIGNIGNGLNVEQRKRVTIGVELVSKPSILTFLDEPTSGLDGQSAYSTVRFLRRLAAAGQAILVTIHQPSAQLFGQFDRLLLLTTGGKTVYFGDIGNQAQVVKSYFERNGAPCPVKANPAEHIIDVVSGAQSQGKDWSQVWLSSGEYEVMSKDLEHLISTAASHSASLLDDGYEFAVPLWEQIRLVSKRMSISLCRNTGYVNNKFILHIFAALLNGFSFWKIGNSYGDLQLYMFTIFMFIFVAPGVIAQLQPLFISRRDVFEAREKKSKIYSWVAFVTGLIISEVPYLVICAVLYFICWYYAAGLPSDTSRSGSIFFVMLMYEFLYTGIGQFIAAYAPNDVSASLVNPLLIGILVSFCGVLTPYDQIPTFWRHWIYWLNPFNYLMGSMLVFSFWGRDIECSQAELAVFNPPNGLTCGEYLGEYLASPYGVLNNLTNPSSLSDCKVCPLTRGEDFLYTLNLETYHYGWRYAAIVVIFVLSSYGLVYLLMKLRSKTSKTAQ</sequence>
<dbReference type="InterPro" id="IPR010929">
    <property type="entry name" value="PDR_CDR_ABC"/>
</dbReference>
<dbReference type="Pfam" id="PF00005">
    <property type="entry name" value="ABC_tran"/>
    <property type="match status" value="2"/>
</dbReference>
<dbReference type="PROSITE" id="PS50893">
    <property type="entry name" value="ABC_TRANSPORTER_2"/>
    <property type="match status" value="2"/>
</dbReference>
<comment type="subcellular location">
    <subcellularLocation>
        <location evidence="1">Cell membrane</location>
        <topology evidence="1">Multi-pass membrane protein</topology>
    </subcellularLocation>
</comment>
<feature type="transmembrane region" description="Helical" evidence="12">
    <location>
        <begin position="1157"/>
        <end position="1190"/>
    </location>
</feature>
<dbReference type="InterPro" id="IPR017871">
    <property type="entry name" value="ABC_transporter-like_CS"/>
</dbReference>
<evidence type="ECO:0000313" key="14">
    <source>
        <dbReference type="EMBL" id="CAG9981300.1"/>
    </source>
</evidence>
<dbReference type="EMBL" id="CABFNO020001323">
    <property type="protein sequence ID" value="CAG9981300.1"/>
    <property type="molecule type" value="Genomic_DNA"/>
</dbReference>
<dbReference type="InterPro" id="IPR027417">
    <property type="entry name" value="P-loop_NTPase"/>
</dbReference>
<feature type="region of interest" description="Disordered" evidence="11">
    <location>
        <begin position="1"/>
        <end position="33"/>
    </location>
</feature>
<evidence type="ECO:0000313" key="15">
    <source>
        <dbReference type="Proteomes" id="UP000754883"/>
    </source>
</evidence>
<keyword evidence="4" id="KW-1003">Cell membrane</keyword>
<feature type="transmembrane region" description="Helical" evidence="12">
    <location>
        <begin position="1354"/>
        <end position="1375"/>
    </location>
</feature>
<feature type="region of interest" description="Disordered" evidence="11">
    <location>
        <begin position="711"/>
        <end position="743"/>
    </location>
</feature>
<dbReference type="FunFam" id="3.40.50.300:FF:000054">
    <property type="entry name" value="ABC multidrug transporter atrF"/>
    <property type="match status" value="1"/>
</dbReference>
<evidence type="ECO:0000256" key="8">
    <source>
        <dbReference type="ARBA" id="ARBA00022989"/>
    </source>
</evidence>
<keyword evidence="15" id="KW-1185">Reference proteome</keyword>
<feature type="transmembrane region" description="Helical" evidence="12">
    <location>
        <begin position="1261"/>
        <end position="1281"/>
    </location>
</feature>
<keyword evidence="6" id="KW-0547">Nucleotide-binding</keyword>
<keyword evidence="9 12" id="KW-0472">Membrane</keyword>
<keyword evidence="10" id="KW-0325">Glycoprotein</keyword>
<evidence type="ECO:0000256" key="12">
    <source>
        <dbReference type="SAM" id="Phobius"/>
    </source>
</evidence>
<feature type="transmembrane region" description="Helical" evidence="12">
    <location>
        <begin position="1116"/>
        <end position="1137"/>
    </location>
</feature>
<evidence type="ECO:0000256" key="7">
    <source>
        <dbReference type="ARBA" id="ARBA00022840"/>
    </source>
</evidence>
<evidence type="ECO:0000256" key="5">
    <source>
        <dbReference type="ARBA" id="ARBA00022692"/>
    </source>
</evidence>
<dbReference type="InterPro" id="IPR034003">
    <property type="entry name" value="ABCG_PDR_2"/>
</dbReference>
<feature type="transmembrane region" description="Helical" evidence="12">
    <location>
        <begin position="1230"/>
        <end position="1249"/>
    </location>
</feature>
<feature type="transmembrane region" description="Helical" evidence="12">
    <location>
        <begin position="514"/>
        <end position="540"/>
    </location>
</feature>
<organism evidence="14 15">
    <name type="scientific">Clonostachys byssicola</name>
    <dbReference type="NCBI Taxonomy" id="160290"/>
    <lineage>
        <taxon>Eukaryota</taxon>
        <taxon>Fungi</taxon>
        <taxon>Dikarya</taxon>
        <taxon>Ascomycota</taxon>
        <taxon>Pezizomycotina</taxon>
        <taxon>Sordariomycetes</taxon>
        <taxon>Hypocreomycetidae</taxon>
        <taxon>Hypocreales</taxon>
        <taxon>Bionectriaceae</taxon>
        <taxon>Clonostachys</taxon>
    </lineage>
</organism>
<dbReference type="GO" id="GO:0005524">
    <property type="term" value="F:ATP binding"/>
    <property type="evidence" value="ECO:0007669"/>
    <property type="project" value="UniProtKB-KW"/>
</dbReference>
<dbReference type="InterPro" id="IPR034001">
    <property type="entry name" value="ABCG_PDR_1"/>
</dbReference>
<dbReference type="SMART" id="SM00382">
    <property type="entry name" value="AAA"/>
    <property type="match status" value="2"/>
</dbReference>
<feature type="compositionally biased region" description="Polar residues" evidence="11">
    <location>
        <begin position="11"/>
        <end position="23"/>
    </location>
</feature>
<dbReference type="FunFam" id="3.40.50.300:FF:001465">
    <property type="entry name" value="ABC multidrug transporter (Eurofung)"/>
    <property type="match status" value="1"/>
</dbReference>